<dbReference type="Pfam" id="PF08350">
    <property type="entry name" value="FilR1_middle"/>
    <property type="match status" value="1"/>
</dbReference>
<reference evidence="3 4" key="1">
    <citation type="submission" date="2022-07" db="EMBL/GenBank/DDBJ databases">
        <title>Two temperate virus in Haloterrigena jeotgali A29.</title>
        <authorList>
            <person name="Deng X."/>
        </authorList>
    </citation>
    <scope>NUCLEOTIDE SEQUENCE [LARGE SCALE GENOMIC DNA]</scope>
    <source>
        <strain evidence="3 4">A29</strain>
    </source>
</reference>
<sequence>MSERTEAAVDTLEFVTRSPSRVRILERLDAEGAVSRDALSAEVDVVRTTLSRSLSALVDRGLIRERGQRYEITAAGALVADGVTAALERTDAAIRLRPVLERLDEEWLGVDPDRLTDATVVEATMANPYAPVTHHATTLAEADRVRAVLPAAGADPLEASTEAIENGAEFEMLLAEPVVESVRTDPTLAAAFESIVDQPSVSVSVVDRDVPVYLGVVDRAVQIGVHDDTGLPTALLESTDDRVREWAIARFDTLRREARPFELEP</sequence>
<feature type="domain" description="Methanogenesis regulatory protein FilR1 middle" evidence="1">
    <location>
        <begin position="128"/>
        <end position="256"/>
    </location>
</feature>
<keyword evidence="4" id="KW-1185">Reference proteome</keyword>
<protein>
    <submittedName>
        <fullName evidence="3">Helix-turn-helix domain-containing protein</fullName>
    </submittedName>
</protein>
<dbReference type="InterPro" id="IPR057527">
    <property type="entry name" value="HVO_A0261-like_N"/>
</dbReference>
<dbReference type="InterPro" id="IPR036388">
    <property type="entry name" value="WH-like_DNA-bd_sf"/>
</dbReference>
<dbReference type="EMBL" id="CP101873">
    <property type="protein sequence ID" value="WMT07303.1"/>
    <property type="molecule type" value="Genomic_DNA"/>
</dbReference>
<dbReference type="InterPro" id="IPR013561">
    <property type="entry name" value="FilR1_middle_dom"/>
</dbReference>
<feature type="domain" description="HVO-A0261-like N-terminal" evidence="2">
    <location>
        <begin position="10"/>
        <end position="93"/>
    </location>
</feature>
<accession>A0AAF0PEP4</accession>
<dbReference type="InterPro" id="IPR011991">
    <property type="entry name" value="ArsR-like_HTH"/>
</dbReference>
<evidence type="ECO:0000313" key="4">
    <source>
        <dbReference type="Proteomes" id="UP001224926"/>
    </source>
</evidence>
<dbReference type="GeneID" id="39864393"/>
<dbReference type="GeneID" id="84215910"/>
<name>A0AAF0PEP4_9EURY</name>
<dbReference type="Pfam" id="PF25213">
    <property type="entry name" value="HVO_A0261_N"/>
    <property type="match status" value="1"/>
</dbReference>
<dbReference type="Gene3D" id="1.10.10.10">
    <property type="entry name" value="Winged helix-like DNA-binding domain superfamily/Winged helix DNA-binding domain"/>
    <property type="match status" value="1"/>
</dbReference>
<dbReference type="CDD" id="cd00090">
    <property type="entry name" value="HTH_ARSR"/>
    <property type="match status" value="1"/>
</dbReference>
<proteinExistence type="predicted"/>
<evidence type="ECO:0000259" key="1">
    <source>
        <dbReference type="Pfam" id="PF08350"/>
    </source>
</evidence>
<dbReference type="AlphaFoldDB" id="A0AAF0PEP4"/>
<evidence type="ECO:0000313" key="3">
    <source>
        <dbReference type="EMBL" id="WMT07303.1"/>
    </source>
</evidence>
<dbReference type="InterPro" id="IPR036390">
    <property type="entry name" value="WH_DNA-bd_sf"/>
</dbReference>
<gene>
    <name evidence="3" type="ORF">NP511_18175</name>
</gene>
<organism evidence="3 4">
    <name type="scientific">Natrinema thermotolerans</name>
    <dbReference type="NCBI Taxonomy" id="121872"/>
    <lineage>
        <taxon>Archaea</taxon>
        <taxon>Methanobacteriati</taxon>
        <taxon>Methanobacteriota</taxon>
        <taxon>Stenosarchaea group</taxon>
        <taxon>Halobacteria</taxon>
        <taxon>Halobacteriales</taxon>
        <taxon>Natrialbaceae</taxon>
        <taxon>Natrinema</taxon>
    </lineage>
</organism>
<dbReference type="RefSeq" id="WP_049966579.1">
    <property type="nucleotide sequence ID" value="NZ_CP101873.1"/>
</dbReference>
<dbReference type="SUPFAM" id="SSF46785">
    <property type="entry name" value="Winged helix' DNA-binding domain"/>
    <property type="match status" value="1"/>
</dbReference>
<dbReference type="Proteomes" id="UP001224926">
    <property type="component" value="Chromosome"/>
</dbReference>
<evidence type="ECO:0000259" key="2">
    <source>
        <dbReference type="Pfam" id="PF25213"/>
    </source>
</evidence>